<dbReference type="InterPro" id="IPR036873">
    <property type="entry name" value="Rhodanese-like_dom_sf"/>
</dbReference>
<dbReference type="InterPro" id="IPR001763">
    <property type="entry name" value="Rhodanese-like_dom"/>
</dbReference>
<evidence type="ECO:0000259" key="2">
    <source>
        <dbReference type="PROSITE" id="PS50206"/>
    </source>
</evidence>
<dbReference type="Pfam" id="PF00899">
    <property type="entry name" value="ThiF"/>
    <property type="match status" value="1"/>
</dbReference>
<dbReference type="InterPro" id="IPR000594">
    <property type="entry name" value="ThiF_NAD_FAD-bd"/>
</dbReference>
<dbReference type="GO" id="GO:0008146">
    <property type="term" value="F:sulfotransferase activity"/>
    <property type="evidence" value="ECO:0007669"/>
    <property type="project" value="TreeGrafter"/>
</dbReference>
<dbReference type="AlphaFoldDB" id="A0AAE3LQF1"/>
<keyword evidence="4" id="KW-1185">Reference proteome</keyword>
<reference evidence="3" key="1">
    <citation type="submission" date="2022-10" db="EMBL/GenBank/DDBJ databases">
        <authorList>
            <person name="Yue Y."/>
        </authorList>
    </citation>
    <scope>NUCLEOTIDE SEQUENCE</scope>
    <source>
        <strain evidence="3">Z654</strain>
    </source>
</reference>
<dbReference type="EMBL" id="JAOYFC010000001">
    <property type="protein sequence ID" value="MCV6823438.1"/>
    <property type="molecule type" value="Genomic_DNA"/>
</dbReference>
<proteinExistence type="inferred from homology"/>
<protein>
    <submittedName>
        <fullName evidence="3">HesA/MoeB/ThiF family protein</fullName>
    </submittedName>
</protein>
<dbReference type="GO" id="GO:0016779">
    <property type="term" value="F:nucleotidyltransferase activity"/>
    <property type="evidence" value="ECO:0007669"/>
    <property type="project" value="TreeGrafter"/>
</dbReference>
<comment type="caution">
    <text evidence="3">The sequence shown here is derived from an EMBL/GenBank/DDBJ whole genome shotgun (WGS) entry which is preliminary data.</text>
</comment>
<evidence type="ECO:0000313" key="4">
    <source>
        <dbReference type="Proteomes" id="UP001208041"/>
    </source>
</evidence>
<dbReference type="SUPFAM" id="SSF69572">
    <property type="entry name" value="Activating enzymes of the ubiquitin-like proteins"/>
    <property type="match status" value="1"/>
</dbReference>
<dbReference type="Proteomes" id="UP001208041">
    <property type="component" value="Unassembled WGS sequence"/>
</dbReference>
<dbReference type="GO" id="GO:0005829">
    <property type="term" value="C:cytosol"/>
    <property type="evidence" value="ECO:0007669"/>
    <property type="project" value="TreeGrafter"/>
</dbReference>
<evidence type="ECO:0000313" key="3">
    <source>
        <dbReference type="EMBL" id="MCV6823438.1"/>
    </source>
</evidence>
<dbReference type="Gene3D" id="3.40.250.10">
    <property type="entry name" value="Rhodanese-like domain"/>
    <property type="match status" value="1"/>
</dbReference>
<dbReference type="SUPFAM" id="SSF52821">
    <property type="entry name" value="Rhodanese/Cell cycle control phosphatase"/>
    <property type="match status" value="1"/>
</dbReference>
<dbReference type="RefSeq" id="WP_263952283.1">
    <property type="nucleotide sequence ID" value="NZ_JAOYFC010000001.1"/>
</dbReference>
<sequence length="328" mass="34287">MSRYLRQIQLPEIGANGQEQLAAAHAVVIGAGGLGAPVLQYLVGAGVGKITVVDDDHIAQSNLHRQTLFRETDVGKPKAQAAAATLAGLNPDCEIIAVQTALSCDNVQTLLRDATVVLDCADSFAASYILSDHCLTEGLPLFSASVLAFAGYAGGFCGGAPSLRAVFPDLPTQAASCETAGVLGPVVGMIGSLQATMALNYILGLSPSPLGQLVQFDAKTYRTSGFRFDGAPEPEGAKLCFIAPSMIAPGDMLIDLRGVEEAPNLFHPSAKRILPENITTIPHPIETRVVLACRSGLRAWRAAKTLHENGHQNLALVALGTTAPKTEN</sequence>
<name>A0AAE3LQF1_9RHOB</name>
<organism evidence="3 4">
    <name type="scientific">Halocynthiibacter halioticoli</name>
    <dbReference type="NCBI Taxonomy" id="2986804"/>
    <lineage>
        <taxon>Bacteria</taxon>
        <taxon>Pseudomonadati</taxon>
        <taxon>Pseudomonadota</taxon>
        <taxon>Alphaproteobacteria</taxon>
        <taxon>Rhodobacterales</taxon>
        <taxon>Paracoccaceae</taxon>
        <taxon>Halocynthiibacter</taxon>
    </lineage>
</organism>
<dbReference type="FunFam" id="3.40.50.720:FF:000080">
    <property type="entry name" value="Thiazole biosynthesis adenylyltransferase ThiF"/>
    <property type="match status" value="1"/>
</dbReference>
<dbReference type="PANTHER" id="PTHR10953">
    <property type="entry name" value="UBIQUITIN-ACTIVATING ENZYME E1"/>
    <property type="match status" value="1"/>
</dbReference>
<dbReference type="GO" id="GO:0008641">
    <property type="term" value="F:ubiquitin-like modifier activating enzyme activity"/>
    <property type="evidence" value="ECO:0007669"/>
    <property type="project" value="InterPro"/>
</dbReference>
<dbReference type="PANTHER" id="PTHR10953:SF240">
    <property type="entry name" value="SULFUR CARRIER PROTEIN THIS ADENYLYLTRANSFERASE"/>
    <property type="match status" value="1"/>
</dbReference>
<dbReference type="Gene3D" id="3.40.50.720">
    <property type="entry name" value="NAD(P)-binding Rossmann-like Domain"/>
    <property type="match status" value="1"/>
</dbReference>
<dbReference type="CDD" id="cd00757">
    <property type="entry name" value="ThiF_MoeB_HesA_family"/>
    <property type="match status" value="1"/>
</dbReference>
<accession>A0AAE3LQF1</accession>
<gene>
    <name evidence="3" type="ORF">OH136_02620</name>
</gene>
<dbReference type="GO" id="GO:0004792">
    <property type="term" value="F:thiosulfate-cyanide sulfurtransferase activity"/>
    <property type="evidence" value="ECO:0007669"/>
    <property type="project" value="TreeGrafter"/>
</dbReference>
<evidence type="ECO:0000256" key="1">
    <source>
        <dbReference type="ARBA" id="ARBA00009919"/>
    </source>
</evidence>
<feature type="domain" description="Rhodanese" evidence="2">
    <location>
        <begin position="247"/>
        <end position="328"/>
    </location>
</feature>
<dbReference type="InterPro" id="IPR035985">
    <property type="entry name" value="Ubiquitin-activating_enz"/>
</dbReference>
<dbReference type="InterPro" id="IPR045886">
    <property type="entry name" value="ThiF/MoeB/HesA"/>
</dbReference>
<comment type="similarity">
    <text evidence="1">Belongs to the HesA/MoeB/ThiF family.</text>
</comment>
<dbReference type="CDD" id="cd00158">
    <property type="entry name" value="RHOD"/>
    <property type="match status" value="1"/>
</dbReference>
<dbReference type="PROSITE" id="PS50206">
    <property type="entry name" value="RHODANESE_3"/>
    <property type="match status" value="1"/>
</dbReference>